<feature type="domain" description="Complex 1 LYR protein" evidence="5">
    <location>
        <begin position="14"/>
        <end position="68"/>
    </location>
</feature>
<dbReference type="PANTHER" id="PTHR13675">
    <property type="entry name" value="LYR MOTIF-CONTAINING PROTEIN 2"/>
    <property type="match status" value="1"/>
</dbReference>
<dbReference type="KEGG" id="cmax:111472023"/>
<sequence length="110" mass="12796">MGISSGPKLSGLQKQVLSLYRAFLRAARSKSAEDRRQMESIVAAEFRRNAKQIDRKNFIHIEYLLRRATINFAEQFKSVVESLKCLKMRTMDFSSFVRLSEILSDIRFCD</sequence>
<organism evidence="6 7">
    <name type="scientific">Cucurbita maxima</name>
    <name type="common">Pumpkin</name>
    <name type="synonym">Winter squash</name>
    <dbReference type="NCBI Taxonomy" id="3661"/>
    <lineage>
        <taxon>Eukaryota</taxon>
        <taxon>Viridiplantae</taxon>
        <taxon>Streptophyta</taxon>
        <taxon>Embryophyta</taxon>
        <taxon>Tracheophyta</taxon>
        <taxon>Spermatophyta</taxon>
        <taxon>Magnoliopsida</taxon>
        <taxon>eudicotyledons</taxon>
        <taxon>Gunneridae</taxon>
        <taxon>Pentapetalae</taxon>
        <taxon>rosids</taxon>
        <taxon>fabids</taxon>
        <taxon>Cucurbitales</taxon>
        <taxon>Cucurbitaceae</taxon>
        <taxon>Cucurbiteae</taxon>
        <taxon>Cucurbita</taxon>
    </lineage>
</organism>
<dbReference type="OrthoDB" id="273010at2759"/>
<keyword evidence="3" id="KW-0143">Chaperone</keyword>
<dbReference type="CDD" id="cd20268">
    <property type="entry name" value="Complex1_LYR_SDHAF1_LYRM8"/>
    <property type="match status" value="1"/>
</dbReference>
<gene>
    <name evidence="7" type="primary">LOC111472023</name>
</gene>
<reference evidence="7" key="1">
    <citation type="submission" date="2025-08" db="UniProtKB">
        <authorList>
            <consortium name="RefSeq"/>
        </authorList>
    </citation>
    <scope>IDENTIFICATION</scope>
    <source>
        <tissue evidence="7">Young leaves</tissue>
    </source>
</reference>
<name>A0A6J1IEP3_CUCMA</name>
<dbReference type="RefSeq" id="XP_022973474.1">
    <property type="nucleotide sequence ID" value="XM_023117706.1"/>
</dbReference>
<dbReference type="AlphaFoldDB" id="A0A6J1IEP3"/>
<evidence type="ECO:0000313" key="7">
    <source>
        <dbReference type="RefSeq" id="XP_022973474.1"/>
    </source>
</evidence>
<accession>A0A6J1IEP3</accession>
<evidence type="ECO:0000313" key="6">
    <source>
        <dbReference type="Proteomes" id="UP000504608"/>
    </source>
</evidence>
<evidence type="ECO:0000256" key="2">
    <source>
        <dbReference type="ARBA" id="ARBA00023128"/>
    </source>
</evidence>
<comment type="subcellular location">
    <subcellularLocation>
        <location evidence="1">Mitochondrion matrix</location>
    </subcellularLocation>
</comment>
<evidence type="ECO:0000256" key="1">
    <source>
        <dbReference type="ARBA" id="ARBA00004305"/>
    </source>
</evidence>
<dbReference type="Pfam" id="PF05347">
    <property type="entry name" value="Complex1_LYR"/>
    <property type="match status" value="1"/>
</dbReference>
<dbReference type="Proteomes" id="UP000504608">
    <property type="component" value="Unplaced"/>
</dbReference>
<evidence type="ECO:0000256" key="4">
    <source>
        <dbReference type="ARBA" id="ARBA00025715"/>
    </source>
</evidence>
<dbReference type="GO" id="GO:0034553">
    <property type="term" value="P:mitochondrial respiratory chain complex II assembly"/>
    <property type="evidence" value="ECO:0007669"/>
    <property type="project" value="InterPro"/>
</dbReference>
<evidence type="ECO:0000259" key="5">
    <source>
        <dbReference type="Pfam" id="PF05347"/>
    </source>
</evidence>
<dbReference type="InterPro" id="IPR008011">
    <property type="entry name" value="Complex1_LYR_dom"/>
</dbReference>
<dbReference type="InterPro" id="IPR045295">
    <property type="entry name" value="Complex1_LYR_SDHAF1_LYRM8"/>
</dbReference>
<keyword evidence="6" id="KW-1185">Reference proteome</keyword>
<dbReference type="PANTHER" id="PTHR13675:SF1">
    <property type="entry name" value="SUCCINATE DEHYDROGENASE ASSEMBLY FACTOR 1, MITOCHONDRIAL"/>
    <property type="match status" value="1"/>
</dbReference>
<keyword evidence="2" id="KW-0496">Mitochondrion</keyword>
<protein>
    <submittedName>
        <fullName evidence="7">Succinate dehydrogenase assembly factor 1, mitochondrial-like</fullName>
    </submittedName>
</protein>
<evidence type="ECO:0000256" key="3">
    <source>
        <dbReference type="ARBA" id="ARBA00023186"/>
    </source>
</evidence>
<dbReference type="GeneID" id="111472023"/>
<comment type="similarity">
    <text evidence="4">Belongs to the complex I LYR family. SDHAF1 subfamily.</text>
</comment>
<proteinExistence type="inferred from homology"/>
<dbReference type="GO" id="GO:0005759">
    <property type="term" value="C:mitochondrial matrix"/>
    <property type="evidence" value="ECO:0007669"/>
    <property type="project" value="UniProtKB-SubCell"/>
</dbReference>